<dbReference type="PANTHER" id="PTHR47364">
    <property type="entry name" value="CYSTEINE PROTEINASE INHIBITOR 5"/>
    <property type="match status" value="1"/>
</dbReference>
<dbReference type="InterPro" id="IPR046350">
    <property type="entry name" value="Cystatin_sf"/>
</dbReference>
<gene>
    <name evidence="2" type="ORF">STAS_34025</name>
</gene>
<dbReference type="PANTHER" id="PTHR47364:SF2">
    <property type="entry name" value="CYSTEINE PROTEINASE INHIBITOR 5"/>
    <property type="match status" value="1"/>
</dbReference>
<dbReference type="Gene3D" id="3.10.450.10">
    <property type="match status" value="2"/>
</dbReference>
<protein>
    <submittedName>
        <fullName evidence="2">Cysteine proteinase inhibitor</fullName>
    </submittedName>
</protein>
<sequence length="315" mass="36064">MAPKFVFLFILVALMSPFQSLGQREFSPIEGPNKDQKARLFSDIAVEEHNKQANTSLKLDRVIKAEVRESDEGGPIEDFPIYQYRVRFTAFDGKIKKLYEALVSQPLEAHSLKSLAEPREWTPINPGDPEVLNLARYGLAVENQRDSRSLKFVSIVRGQYVEIDDGRPEYVPIIRYKLVISADDENKIRKQYEEVLSESLEASVFGDHGLELVRIHGRNWVISADDGTGIKKLYEAVLYVERELDAKEGTFLFSFVYMPRKVAPKFVFFVIFVFLSSLNSLAKPDEWTPINLGDFEVVNLAKVLLDCQRTIPRDR</sequence>
<feature type="signal peptide" evidence="1">
    <location>
        <begin position="1"/>
        <end position="22"/>
    </location>
</feature>
<dbReference type="EMBL" id="BKCP01012625">
    <property type="protein sequence ID" value="GER56318.1"/>
    <property type="molecule type" value="Genomic_DNA"/>
</dbReference>
<proteinExistence type="predicted"/>
<comment type="caution">
    <text evidence="2">The sequence shown here is derived from an EMBL/GenBank/DDBJ whole genome shotgun (WGS) entry which is preliminary data.</text>
</comment>
<accession>A0A5A7RGQ8</accession>
<feature type="chain" id="PRO_5022742280" evidence="1">
    <location>
        <begin position="23"/>
        <end position="315"/>
    </location>
</feature>
<name>A0A5A7RGQ8_STRAF</name>
<dbReference type="AlphaFoldDB" id="A0A5A7RGQ8"/>
<evidence type="ECO:0000256" key="1">
    <source>
        <dbReference type="SAM" id="SignalP"/>
    </source>
</evidence>
<dbReference type="SUPFAM" id="SSF54403">
    <property type="entry name" value="Cystatin/monellin"/>
    <property type="match status" value="1"/>
</dbReference>
<dbReference type="Proteomes" id="UP000325081">
    <property type="component" value="Unassembled WGS sequence"/>
</dbReference>
<dbReference type="OrthoDB" id="2016588at2759"/>
<organism evidence="2 3">
    <name type="scientific">Striga asiatica</name>
    <name type="common">Asiatic witchweed</name>
    <name type="synonym">Buchnera asiatica</name>
    <dbReference type="NCBI Taxonomy" id="4170"/>
    <lineage>
        <taxon>Eukaryota</taxon>
        <taxon>Viridiplantae</taxon>
        <taxon>Streptophyta</taxon>
        <taxon>Embryophyta</taxon>
        <taxon>Tracheophyta</taxon>
        <taxon>Spermatophyta</taxon>
        <taxon>Magnoliopsida</taxon>
        <taxon>eudicotyledons</taxon>
        <taxon>Gunneridae</taxon>
        <taxon>Pentapetalae</taxon>
        <taxon>asterids</taxon>
        <taxon>lamiids</taxon>
        <taxon>Lamiales</taxon>
        <taxon>Orobanchaceae</taxon>
        <taxon>Buchnereae</taxon>
        <taxon>Striga</taxon>
    </lineage>
</organism>
<keyword evidence="1" id="KW-0732">Signal</keyword>
<evidence type="ECO:0000313" key="2">
    <source>
        <dbReference type="EMBL" id="GER56318.1"/>
    </source>
</evidence>
<evidence type="ECO:0000313" key="3">
    <source>
        <dbReference type="Proteomes" id="UP000325081"/>
    </source>
</evidence>
<keyword evidence="3" id="KW-1185">Reference proteome</keyword>
<reference evidence="3" key="1">
    <citation type="journal article" date="2019" name="Curr. Biol.">
        <title>Genome Sequence of Striga asiatica Provides Insight into the Evolution of Plant Parasitism.</title>
        <authorList>
            <person name="Yoshida S."/>
            <person name="Kim S."/>
            <person name="Wafula E.K."/>
            <person name="Tanskanen J."/>
            <person name="Kim Y.M."/>
            <person name="Honaas L."/>
            <person name="Yang Z."/>
            <person name="Spallek T."/>
            <person name="Conn C.E."/>
            <person name="Ichihashi Y."/>
            <person name="Cheong K."/>
            <person name="Cui S."/>
            <person name="Der J.P."/>
            <person name="Gundlach H."/>
            <person name="Jiao Y."/>
            <person name="Hori C."/>
            <person name="Ishida J.K."/>
            <person name="Kasahara H."/>
            <person name="Kiba T."/>
            <person name="Kim M.S."/>
            <person name="Koo N."/>
            <person name="Laohavisit A."/>
            <person name="Lee Y.H."/>
            <person name="Lumba S."/>
            <person name="McCourt P."/>
            <person name="Mortimer J.C."/>
            <person name="Mutuku J.M."/>
            <person name="Nomura T."/>
            <person name="Sasaki-Sekimoto Y."/>
            <person name="Seto Y."/>
            <person name="Wang Y."/>
            <person name="Wakatake T."/>
            <person name="Sakakibara H."/>
            <person name="Demura T."/>
            <person name="Yamaguchi S."/>
            <person name="Yoneyama K."/>
            <person name="Manabe R.I."/>
            <person name="Nelson D.C."/>
            <person name="Schulman A.H."/>
            <person name="Timko M.P."/>
            <person name="dePamphilis C.W."/>
            <person name="Choi D."/>
            <person name="Shirasu K."/>
        </authorList>
    </citation>
    <scope>NUCLEOTIDE SEQUENCE [LARGE SCALE GENOMIC DNA]</scope>
    <source>
        <strain evidence="3">cv. UVA1</strain>
    </source>
</reference>